<dbReference type="Proteomes" id="UP001626550">
    <property type="component" value="Unassembled WGS sequence"/>
</dbReference>
<dbReference type="InterPro" id="IPR052374">
    <property type="entry name" value="SERAC1"/>
</dbReference>
<evidence type="ECO:0000313" key="8">
    <source>
        <dbReference type="Proteomes" id="UP001626550"/>
    </source>
</evidence>
<dbReference type="GO" id="GO:0005783">
    <property type="term" value="C:endoplasmic reticulum"/>
    <property type="evidence" value="ECO:0007669"/>
    <property type="project" value="UniProtKB-SubCell"/>
</dbReference>
<sequence length="283" mass="32264">MTQWLVKILKSTPNLMNVRFIAQEWLAKKYPRARVLGINVTLKPFKWTELCPMEKPNREIKARAVNLLPSLAGAQVGQRRPVLWISHSAGGILLKQILYTVAQLDLALRDSLTVEDEKVDDQMPPVFQNLTNECKANPHIASSILSILSSTKLIVFISVPHAGNGSLDILYCKPIRKILTPEAKQLQRHSEHLKTLHTWFLSFARQRRVAILTQAETLKVNIAPGYKNFLVPFDERDREFGEVQHLKKDHVEVCKPKNQGDEGYKGIVDFIDSKLEQIFLKSQ</sequence>
<keyword evidence="5" id="KW-0496">Mitochondrion</keyword>
<comment type="caution">
    <text evidence="7">The sequence shown here is derived from an EMBL/GenBank/DDBJ whole genome shotgun (WGS) entry which is preliminary data.</text>
</comment>
<evidence type="ECO:0000256" key="2">
    <source>
        <dbReference type="ARBA" id="ARBA00004240"/>
    </source>
</evidence>
<evidence type="ECO:0000313" key="7">
    <source>
        <dbReference type="EMBL" id="KAL3312288.1"/>
    </source>
</evidence>
<comment type="subcellular location">
    <subcellularLocation>
        <location evidence="2">Endoplasmic reticulum</location>
    </subcellularLocation>
    <subcellularLocation>
        <location evidence="3">Membrane</location>
    </subcellularLocation>
    <subcellularLocation>
        <location evidence="1">Mitochondrion</location>
    </subcellularLocation>
</comment>
<keyword evidence="6" id="KW-0472">Membrane</keyword>
<gene>
    <name evidence="7" type="primary">SERAC1_2</name>
    <name evidence="7" type="ORF">Ciccas_009123</name>
</gene>
<evidence type="ECO:0000256" key="6">
    <source>
        <dbReference type="ARBA" id="ARBA00023136"/>
    </source>
</evidence>
<keyword evidence="8" id="KW-1185">Reference proteome</keyword>
<dbReference type="PANTHER" id="PTHR48182">
    <property type="entry name" value="PROTEIN SERAC1"/>
    <property type="match status" value="1"/>
</dbReference>
<name>A0ABD2PYX9_9PLAT</name>
<dbReference type="GO" id="GO:0005739">
    <property type="term" value="C:mitochondrion"/>
    <property type="evidence" value="ECO:0007669"/>
    <property type="project" value="UniProtKB-SubCell"/>
</dbReference>
<dbReference type="PANTHER" id="PTHR48182:SF2">
    <property type="entry name" value="PROTEIN SERAC1"/>
    <property type="match status" value="1"/>
</dbReference>
<dbReference type="EMBL" id="JBJKFK010001765">
    <property type="protein sequence ID" value="KAL3312288.1"/>
    <property type="molecule type" value="Genomic_DNA"/>
</dbReference>
<proteinExistence type="predicted"/>
<evidence type="ECO:0000256" key="5">
    <source>
        <dbReference type="ARBA" id="ARBA00023128"/>
    </source>
</evidence>
<evidence type="ECO:0000256" key="3">
    <source>
        <dbReference type="ARBA" id="ARBA00004370"/>
    </source>
</evidence>
<dbReference type="GO" id="GO:0016020">
    <property type="term" value="C:membrane"/>
    <property type="evidence" value="ECO:0007669"/>
    <property type="project" value="UniProtKB-SubCell"/>
</dbReference>
<protein>
    <submittedName>
        <fullName evidence="7">Serine active site containing protein 1</fullName>
    </submittedName>
</protein>
<dbReference type="AlphaFoldDB" id="A0ABD2PYX9"/>
<reference evidence="7 8" key="1">
    <citation type="submission" date="2024-11" db="EMBL/GenBank/DDBJ databases">
        <title>Adaptive evolution of stress response genes in parasites aligns with host niche diversity.</title>
        <authorList>
            <person name="Hahn C."/>
            <person name="Resl P."/>
        </authorList>
    </citation>
    <scope>NUCLEOTIDE SEQUENCE [LARGE SCALE GENOMIC DNA]</scope>
    <source>
        <strain evidence="7">EGGRZ-B1_66</strain>
        <tissue evidence="7">Body</tissue>
    </source>
</reference>
<evidence type="ECO:0000256" key="4">
    <source>
        <dbReference type="ARBA" id="ARBA00022824"/>
    </source>
</evidence>
<evidence type="ECO:0000256" key="1">
    <source>
        <dbReference type="ARBA" id="ARBA00004173"/>
    </source>
</evidence>
<keyword evidence="4" id="KW-0256">Endoplasmic reticulum</keyword>
<organism evidence="7 8">
    <name type="scientific">Cichlidogyrus casuarinus</name>
    <dbReference type="NCBI Taxonomy" id="1844966"/>
    <lineage>
        <taxon>Eukaryota</taxon>
        <taxon>Metazoa</taxon>
        <taxon>Spiralia</taxon>
        <taxon>Lophotrochozoa</taxon>
        <taxon>Platyhelminthes</taxon>
        <taxon>Monogenea</taxon>
        <taxon>Monopisthocotylea</taxon>
        <taxon>Dactylogyridea</taxon>
        <taxon>Ancyrocephalidae</taxon>
        <taxon>Cichlidogyrus</taxon>
    </lineage>
</organism>
<accession>A0ABD2PYX9</accession>